<sequence>MTTIDLDSYGFPKSSGIFETIKTVDGAPIALGRHMRRAVESALELGIGIPSEEFIRSEMIRTLSENPHAIGRLRICLGQNLFHITHDSYVENTEPARLNFYSQTVIGSIHKMFPYDDRFALIEAANDEGYNDCVLFNDKNEITETATANLAFLIADQWVTPPITAGILPGVVRAIAIEECGVKVRPIHISEIPEVESAFMLSSLRIAQPISHIGDMKLKIGDASRDLEEQIRSHSQPVSVG</sequence>
<dbReference type="KEGG" id="plak:A1s21155_03765"/>
<dbReference type="Proteomes" id="UP000217216">
    <property type="component" value="Chromosome"/>
</dbReference>
<dbReference type="GO" id="GO:0046394">
    <property type="term" value="P:carboxylic acid biosynthetic process"/>
    <property type="evidence" value="ECO:0007669"/>
    <property type="project" value="UniProtKB-ARBA"/>
</dbReference>
<dbReference type="AlphaFoldDB" id="A0AAC9YT68"/>
<dbReference type="InterPro" id="IPR050571">
    <property type="entry name" value="Class-IV_PLP-Dep_Aminotrnsfr"/>
</dbReference>
<dbReference type="GO" id="GO:0008483">
    <property type="term" value="F:transaminase activity"/>
    <property type="evidence" value="ECO:0007669"/>
    <property type="project" value="UniProtKB-KW"/>
</dbReference>
<keyword evidence="2" id="KW-0032">Aminotransferase</keyword>
<dbReference type="EMBL" id="CP016770">
    <property type="protein sequence ID" value="ASY12082.1"/>
    <property type="molecule type" value="Genomic_DNA"/>
</dbReference>
<dbReference type="GeneID" id="300657271"/>
<organism evidence="2 3">
    <name type="scientific">Candidatus Planktophila dulcis</name>
    <dbReference type="NCBI Taxonomy" id="1884914"/>
    <lineage>
        <taxon>Bacteria</taxon>
        <taxon>Bacillati</taxon>
        <taxon>Actinomycetota</taxon>
        <taxon>Actinomycetes</taxon>
        <taxon>Candidatus Nanopelagicales</taxon>
        <taxon>Candidatus Nanopelagicaceae</taxon>
        <taxon>Candidatus Planktophila</taxon>
    </lineage>
</organism>
<dbReference type="InterPro" id="IPR043131">
    <property type="entry name" value="BCAT-like_N"/>
</dbReference>
<dbReference type="InterPro" id="IPR043132">
    <property type="entry name" value="BCAT-like_C"/>
</dbReference>
<dbReference type="RefSeq" id="WP_095696251.1">
    <property type="nucleotide sequence ID" value="NZ_CP016770.1"/>
</dbReference>
<dbReference type="Gene3D" id="3.30.470.10">
    <property type="match status" value="1"/>
</dbReference>
<accession>A0AAC9YT68</accession>
<keyword evidence="3" id="KW-1185">Reference proteome</keyword>
<comment type="similarity">
    <text evidence="1">Belongs to the class-IV pyridoxal-phosphate-dependent aminotransferase family.</text>
</comment>
<reference evidence="2 3" key="1">
    <citation type="submission" date="2016-07" db="EMBL/GenBank/DDBJ databases">
        <title>High microdiversification within the ubiquitous acI lineage of Actinobacteria.</title>
        <authorList>
            <person name="Neuenschwander S.M."/>
            <person name="Salcher M."/>
            <person name="Ghai R."/>
            <person name="Pernthaler J."/>
        </authorList>
    </citation>
    <scope>NUCLEOTIDE SEQUENCE [LARGE SCALE GENOMIC DNA]</scope>
    <source>
        <strain evidence="2">MMS-21-155</strain>
    </source>
</reference>
<dbReference type="Pfam" id="PF01063">
    <property type="entry name" value="Aminotran_4"/>
    <property type="match status" value="1"/>
</dbReference>
<gene>
    <name evidence="2" type="ORF">A1s21155_03765</name>
</gene>
<dbReference type="InterPro" id="IPR036038">
    <property type="entry name" value="Aminotransferase-like"/>
</dbReference>
<proteinExistence type="inferred from homology"/>
<dbReference type="Gene3D" id="3.20.10.10">
    <property type="entry name" value="D-amino Acid Aminotransferase, subunit A, domain 2"/>
    <property type="match status" value="1"/>
</dbReference>
<dbReference type="PANTHER" id="PTHR42743:SF11">
    <property type="entry name" value="AMINODEOXYCHORISMATE LYASE"/>
    <property type="match status" value="1"/>
</dbReference>
<dbReference type="PANTHER" id="PTHR42743">
    <property type="entry name" value="AMINO-ACID AMINOTRANSFERASE"/>
    <property type="match status" value="1"/>
</dbReference>
<name>A0AAC9YT68_9ACTN</name>
<protein>
    <submittedName>
        <fullName evidence="2">Branched-chain amino acid aminotransferase</fullName>
    </submittedName>
</protein>
<evidence type="ECO:0000256" key="1">
    <source>
        <dbReference type="ARBA" id="ARBA00009320"/>
    </source>
</evidence>
<dbReference type="SUPFAM" id="SSF56752">
    <property type="entry name" value="D-aminoacid aminotransferase-like PLP-dependent enzymes"/>
    <property type="match status" value="1"/>
</dbReference>
<evidence type="ECO:0000313" key="2">
    <source>
        <dbReference type="EMBL" id="ASY12082.1"/>
    </source>
</evidence>
<keyword evidence="2" id="KW-0808">Transferase</keyword>
<dbReference type="InterPro" id="IPR001544">
    <property type="entry name" value="Aminotrans_IV"/>
</dbReference>
<evidence type="ECO:0000313" key="3">
    <source>
        <dbReference type="Proteomes" id="UP000217216"/>
    </source>
</evidence>